<dbReference type="InterPro" id="IPR001138">
    <property type="entry name" value="Zn2Cys6_DnaBD"/>
</dbReference>
<feature type="region of interest" description="Disordered" evidence="6">
    <location>
        <begin position="1"/>
        <end position="42"/>
    </location>
</feature>
<evidence type="ECO:0000256" key="4">
    <source>
        <dbReference type="ARBA" id="ARBA00023163"/>
    </source>
</evidence>
<dbReference type="PROSITE" id="PS50048">
    <property type="entry name" value="ZN2_CY6_FUNGAL_2"/>
    <property type="match status" value="1"/>
</dbReference>
<sequence>MDYPDSGPSRIPYTPPYDNASNVSCSPSDKGKRKADGQNKPKNLQACDRCRKKKTKCEPIETHRNLCKACQSASLSCTFDLPLTASRTKRIRNGLHQSHGAIWSVDDHIKRSRGIDLLQNPQMSLNRSGSDFDQSTKTRNAFGMRSTNIVASLREGPTSTSYILHSMPTLPLSYLTEYDEINGLSIVSLPPESSDGYILATAVIQPSIFSDPPSHVLETTQSPRWTEVVETLVETFLAEISSLIPIVTREDMTRATPILCHAMAAVAAARRGCPKEIFDCLNHILTQEIQEQDTLSVPTKHNIQTLLVTCLVDELAIRSNLAVPVNVLRTRLSAAIQMAKDLLMDETSMTHGSDAESRIWQCAIVLDQWNAARFGLRPILPLKSLTLDSPQVVAKNDNHFFSHLLSLTLLLSAVLAHIYGPTGITKSRNADIQDIKMRLSIWKRHLPAVLEFDNHTTNLQAGILRLLYISVVFLLYRPFLSGSFIVPPHLDLSLDLQAWDYLDSTSQSALEWVSQLEDPCTLPSFGLYALNMVGLTQYHSYARNRRLDAMVSLGRISETVNKWNEVNDEGKLPLLTSQLQVIPFLYGCAQRVAKEGMTSYALRNSDRGLNPTPGILNKLPELEVVDGVAFFKDASHPEGGYFIATKQAAKEIKDLPPNTIILGGQDDRNDDDRNDGGDANYIHGRSDRAGSEDFFDETENTSRLGHQWESMIASSYNRTRREGVDAN</sequence>
<accession>A0AAX4JZS5</accession>
<dbReference type="SUPFAM" id="SSF57701">
    <property type="entry name" value="Zn2/Cys6 DNA-binding domain"/>
    <property type="match status" value="1"/>
</dbReference>
<dbReference type="SMART" id="SM00066">
    <property type="entry name" value="GAL4"/>
    <property type="match status" value="1"/>
</dbReference>
<feature type="region of interest" description="Disordered" evidence="6">
    <location>
        <begin position="657"/>
        <end position="702"/>
    </location>
</feature>
<evidence type="ECO:0000256" key="6">
    <source>
        <dbReference type="SAM" id="MobiDB-lite"/>
    </source>
</evidence>
<keyword evidence="3" id="KW-0238">DNA-binding</keyword>
<dbReference type="PANTHER" id="PTHR31668:SF26">
    <property type="entry name" value="GLUCOSE TRANSPORT TRANSCRIPTION REGULATOR RGT1-RELATED"/>
    <property type="match status" value="1"/>
</dbReference>
<organism evidence="8 9">
    <name type="scientific">Kwoniella dendrophila CBS 6074</name>
    <dbReference type="NCBI Taxonomy" id="1295534"/>
    <lineage>
        <taxon>Eukaryota</taxon>
        <taxon>Fungi</taxon>
        <taxon>Dikarya</taxon>
        <taxon>Basidiomycota</taxon>
        <taxon>Agaricomycotina</taxon>
        <taxon>Tremellomycetes</taxon>
        <taxon>Tremellales</taxon>
        <taxon>Cryptococcaceae</taxon>
        <taxon>Kwoniella</taxon>
    </lineage>
</organism>
<keyword evidence="5" id="KW-0539">Nucleus</keyword>
<keyword evidence="9" id="KW-1185">Reference proteome</keyword>
<dbReference type="CDD" id="cd12148">
    <property type="entry name" value="fungal_TF_MHR"/>
    <property type="match status" value="1"/>
</dbReference>
<dbReference type="InterPro" id="IPR036864">
    <property type="entry name" value="Zn2-C6_fun-type_DNA-bd_sf"/>
</dbReference>
<feature type="compositionally biased region" description="Basic and acidic residues" evidence="6">
    <location>
        <begin position="665"/>
        <end position="676"/>
    </location>
</feature>
<dbReference type="GeneID" id="91095810"/>
<evidence type="ECO:0000259" key="7">
    <source>
        <dbReference type="PROSITE" id="PS50048"/>
    </source>
</evidence>
<evidence type="ECO:0000256" key="3">
    <source>
        <dbReference type="ARBA" id="ARBA00023125"/>
    </source>
</evidence>
<protein>
    <recommendedName>
        <fullName evidence="7">Zn(2)-C6 fungal-type domain-containing protein</fullName>
    </recommendedName>
</protein>
<keyword evidence="2" id="KW-0805">Transcription regulation</keyword>
<evidence type="ECO:0000256" key="5">
    <source>
        <dbReference type="ARBA" id="ARBA00023242"/>
    </source>
</evidence>
<proteinExistence type="predicted"/>
<reference evidence="8 9" key="1">
    <citation type="submission" date="2024-01" db="EMBL/GenBank/DDBJ databases">
        <title>Comparative genomics of Cryptococcus and Kwoniella reveals pathogenesis evolution and contrasting modes of karyotype evolution via chromosome fusion or intercentromeric recombination.</title>
        <authorList>
            <person name="Coelho M.A."/>
            <person name="David-Palma M."/>
            <person name="Shea T."/>
            <person name="Bowers K."/>
            <person name="McGinley-Smith S."/>
            <person name="Mohammad A.W."/>
            <person name="Gnirke A."/>
            <person name="Yurkov A.M."/>
            <person name="Nowrousian M."/>
            <person name="Sun S."/>
            <person name="Cuomo C.A."/>
            <person name="Heitman J."/>
        </authorList>
    </citation>
    <scope>NUCLEOTIDE SEQUENCE [LARGE SCALE GENOMIC DNA]</scope>
    <source>
        <strain evidence="8 9">CBS 6074</strain>
    </source>
</reference>
<dbReference type="Gene3D" id="4.10.240.10">
    <property type="entry name" value="Zn(2)-C6 fungal-type DNA-binding domain"/>
    <property type="match status" value="1"/>
</dbReference>
<dbReference type="InterPro" id="IPR050797">
    <property type="entry name" value="Carb_Metab_Trans_Reg"/>
</dbReference>
<dbReference type="RefSeq" id="XP_066076970.1">
    <property type="nucleotide sequence ID" value="XM_066220873.1"/>
</dbReference>
<dbReference type="CDD" id="cd00067">
    <property type="entry name" value="GAL4"/>
    <property type="match status" value="1"/>
</dbReference>
<dbReference type="GO" id="GO:0000981">
    <property type="term" value="F:DNA-binding transcription factor activity, RNA polymerase II-specific"/>
    <property type="evidence" value="ECO:0007669"/>
    <property type="project" value="InterPro"/>
</dbReference>
<evidence type="ECO:0000313" key="8">
    <source>
        <dbReference type="EMBL" id="WWC90207.1"/>
    </source>
</evidence>
<dbReference type="Proteomes" id="UP001355207">
    <property type="component" value="Chromosome 6"/>
</dbReference>
<dbReference type="EMBL" id="CP144103">
    <property type="protein sequence ID" value="WWC90207.1"/>
    <property type="molecule type" value="Genomic_DNA"/>
</dbReference>
<dbReference type="PROSITE" id="PS00463">
    <property type="entry name" value="ZN2_CY6_FUNGAL_1"/>
    <property type="match status" value="1"/>
</dbReference>
<dbReference type="Pfam" id="PF00172">
    <property type="entry name" value="Zn_clus"/>
    <property type="match status" value="1"/>
</dbReference>
<evidence type="ECO:0000256" key="2">
    <source>
        <dbReference type="ARBA" id="ARBA00023015"/>
    </source>
</evidence>
<dbReference type="AlphaFoldDB" id="A0AAX4JZS5"/>
<dbReference type="GO" id="GO:0008270">
    <property type="term" value="F:zinc ion binding"/>
    <property type="evidence" value="ECO:0007669"/>
    <property type="project" value="InterPro"/>
</dbReference>
<dbReference type="PANTHER" id="PTHR31668">
    <property type="entry name" value="GLUCOSE TRANSPORT TRANSCRIPTION REGULATOR RGT1-RELATED-RELATED"/>
    <property type="match status" value="1"/>
</dbReference>
<keyword evidence="4" id="KW-0804">Transcription</keyword>
<feature type="domain" description="Zn(2)-C6 fungal-type" evidence="7">
    <location>
        <begin position="46"/>
        <end position="79"/>
    </location>
</feature>
<keyword evidence="1" id="KW-0479">Metal-binding</keyword>
<evidence type="ECO:0000256" key="1">
    <source>
        <dbReference type="ARBA" id="ARBA00022723"/>
    </source>
</evidence>
<evidence type="ECO:0000313" key="9">
    <source>
        <dbReference type="Proteomes" id="UP001355207"/>
    </source>
</evidence>
<gene>
    <name evidence="8" type="ORF">L201_005140</name>
</gene>
<name>A0AAX4JZS5_9TREE</name>
<dbReference type="GO" id="GO:0003677">
    <property type="term" value="F:DNA binding"/>
    <property type="evidence" value="ECO:0007669"/>
    <property type="project" value="UniProtKB-KW"/>
</dbReference>